<comment type="caution">
    <text evidence="1">The sequence shown here is derived from an EMBL/GenBank/DDBJ whole genome shotgun (WGS) entry which is preliminary data.</text>
</comment>
<dbReference type="EMBL" id="JBHMEI010000020">
    <property type="protein sequence ID" value="MFB9204813.1"/>
    <property type="molecule type" value="Genomic_DNA"/>
</dbReference>
<gene>
    <name evidence="1" type="ORF">ACFFV7_26710</name>
</gene>
<reference evidence="1 2" key="1">
    <citation type="submission" date="2024-09" db="EMBL/GenBank/DDBJ databases">
        <authorList>
            <person name="Sun Q."/>
            <person name="Mori K."/>
        </authorList>
    </citation>
    <scope>NUCLEOTIDE SEQUENCE [LARGE SCALE GENOMIC DNA]</scope>
    <source>
        <strain evidence="1 2">CCM 3426</strain>
    </source>
</reference>
<proteinExistence type="predicted"/>
<evidence type="ECO:0000313" key="2">
    <source>
        <dbReference type="Proteomes" id="UP001589647"/>
    </source>
</evidence>
<name>A0ABV5IL67_9ACTN</name>
<dbReference type="Proteomes" id="UP001589647">
    <property type="component" value="Unassembled WGS sequence"/>
</dbReference>
<protein>
    <submittedName>
        <fullName evidence="1">Uncharacterized protein</fullName>
    </submittedName>
</protein>
<sequence length="42" mass="4882">MIRRARRRSWRRLSGKIRADLVLACGVFGDITDEDIRRTAGH</sequence>
<evidence type="ECO:0000313" key="1">
    <source>
        <dbReference type="EMBL" id="MFB9204813.1"/>
    </source>
</evidence>
<keyword evidence="2" id="KW-1185">Reference proteome</keyword>
<organism evidence="1 2">
    <name type="scientific">Nonomuraea spiralis</name>
    <dbReference type="NCBI Taxonomy" id="46182"/>
    <lineage>
        <taxon>Bacteria</taxon>
        <taxon>Bacillati</taxon>
        <taxon>Actinomycetota</taxon>
        <taxon>Actinomycetes</taxon>
        <taxon>Streptosporangiales</taxon>
        <taxon>Streptosporangiaceae</taxon>
        <taxon>Nonomuraea</taxon>
    </lineage>
</organism>
<dbReference type="RefSeq" id="WP_268246095.1">
    <property type="nucleotide sequence ID" value="NZ_BMRC01000013.1"/>
</dbReference>
<accession>A0ABV5IL67</accession>